<dbReference type="EMBL" id="BNJF01000001">
    <property type="protein sequence ID" value="GHO45199.1"/>
    <property type="molecule type" value="Genomic_DNA"/>
</dbReference>
<evidence type="ECO:0000313" key="3">
    <source>
        <dbReference type="Proteomes" id="UP000612362"/>
    </source>
</evidence>
<protein>
    <submittedName>
        <fullName evidence="2">Uncharacterized protein</fullName>
    </submittedName>
</protein>
<keyword evidence="3" id="KW-1185">Reference proteome</keyword>
<evidence type="ECO:0000313" key="2">
    <source>
        <dbReference type="EMBL" id="GHO45199.1"/>
    </source>
</evidence>
<keyword evidence="1" id="KW-1133">Transmembrane helix</keyword>
<sequence length="93" mass="10826">MAPQINPDNYQEIRQIVVDAIEPLKEQLDRIYESLKDDYARKDVIEPQIDALRNEVKSLKEQVIGTPQKLLMYAGSLAALIWTLINIFQYLHK</sequence>
<keyword evidence="1" id="KW-0472">Membrane</keyword>
<accession>A0A8J3I4C1</accession>
<name>A0A8J3I4C1_9CHLR</name>
<evidence type="ECO:0000256" key="1">
    <source>
        <dbReference type="SAM" id="Phobius"/>
    </source>
</evidence>
<keyword evidence="1" id="KW-0812">Transmembrane</keyword>
<feature type="transmembrane region" description="Helical" evidence="1">
    <location>
        <begin position="70"/>
        <end position="91"/>
    </location>
</feature>
<dbReference type="AlphaFoldDB" id="A0A8J3I4C1"/>
<gene>
    <name evidence="2" type="ORF">KSX_33620</name>
</gene>
<dbReference type="RefSeq" id="WP_220194547.1">
    <property type="nucleotide sequence ID" value="NZ_BNJF01000001.1"/>
</dbReference>
<dbReference type="Proteomes" id="UP000612362">
    <property type="component" value="Unassembled WGS sequence"/>
</dbReference>
<reference evidence="2" key="1">
    <citation type="submission" date="2020-10" db="EMBL/GenBank/DDBJ databases">
        <title>Taxonomic study of unclassified bacteria belonging to the class Ktedonobacteria.</title>
        <authorList>
            <person name="Yabe S."/>
            <person name="Wang C.M."/>
            <person name="Zheng Y."/>
            <person name="Sakai Y."/>
            <person name="Cavaletti L."/>
            <person name="Monciardini P."/>
            <person name="Donadio S."/>
        </authorList>
    </citation>
    <scope>NUCLEOTIDE SEQUENCE</scope>
    <source>
        <strain evidence="2">SOSP1-1</strain>
    </source>
</reference>
<proteinExistence type="predicted"/>
<comment type="caution">
    <text evidence="2">The sequence shown here is derived from an EMBL/GenBank/DDBJ whole genome shotgun (WGS) entry which is preliminary data.</text>
</comment>
<organism evidence="2 3">
    <name type="scientific">Ktedonospora formicarum</name>
    <dbReference type="NCBI Taxonomy" id="2778364"/>
    <lineage>
        <taxon>Bacteria</taxon>
        <taxon>Bacillati</taxon>
        <taxon>Chloroflexota</taxon>
        <taxon>Ktedonobacteria</taxon>
        <taxon>Ktedonobacterales</taxon>
        <taxon>Ktedonobacteraceae</taxon>
        <taxon>Ktedonospora</taxon>
    </lineage>
</organism>